<accession>A0A7S4NYG9</accession>
<evidence type="ECO:0000313" key="2">
    <source>
        <dbReference type="EMBL" id="CAE2318037.1"/>
    </source>
</evidence>
<evidence type="ECO:0000256" key="1">
    <source>
        <dbReference type="SAM" id="Phobius"/>
    </source>
</evidence>
<reference evidence="2" key="1">
    <citation type="submission" date="2021-01" db="EMBL/GenBank/DDBJ databases">
        <authorList>
            <person name="Corre E."/>
            <person name="Pelletier E."/>
            <person name="Niang G."/>
            <person name="Scheremetjew M."/>
            <person name="Finn R."/>
            <person name="Kale V."/>
            <person name="Holt S."/>
            <person name="Cochrane G."/>
            <person name="Meng A."/>
            <person name="Brown T."/>
            <person name="Cohen L."/>
        </authorList>
    </citation>
    <scope>NUCLEOTIDE SEQUENCE</scope>
    <source>
        <strain evidence="2">CCMP 2712</strain>
    </source>
</reference>
<keyword evidence="1" id="KW-0472">Membrane</keyword>
<dbReference type="AlphaFoldDB" id="A0A7S4NYG9"/>
<keyword evidence="1" id="KW-0812">Transmembrane</keyword>
<name>A0A7S4NYG9_GUITH</name>
<organism evidence="2">
    <name type="scientific">Guillardia theta</name>
    <name type="common">Cryptophyte</name>
    <name type="synonym">Cryptomonas phi</name>
    <dbReference type="NCBI Taxonomy" id="55529"/>
    <lineage>
        <taxon>Eukaryota</taxon>
        <taxon>Cryptophyceae</taxon>
        <taxon>Pyrenomonadales</taxon>
        <taxon>Geminigeraceae</taxon>
        <taxon>Guillardia</taxon>
    </lineage>
</organism>
<proteinExistence type="predicted"/>
<protein>
    <submittedName>
        <fullName evidence="2">Uncharacterized protein</fullName>
    </submittedName>
</protein>
<sequence length="107" mass="11907">MAEAEDADASMARLPTMRVSIDHALLGTQEFDIDLNLGLNETELQAVASAHSEEVETSADSERQPSITQKFSELYFYGIFGFILINFAWIGMVVIINRVYGFNVFAP</sequence>
<feature type="transmembrane region" description="Helical" evidence="1">
    <location>
        <begin position="74"/>
        <end position="96"/>
    </location>
</feature>
<keyword evidence="1" id="KW-1133">Transmembrane helix</keyword>
<gene>
    <name evidence="2" type="ORF">GTHE00462_LOCUS25469</name>
</gene>
<dbReference type="EMBL" id="HBKN01032717">
    <property type="protein sequence ID" value="CAE2318037.1"/>
    <property type="molecule type" value="Transcribed_RNA"/>
</dbReference>